<keyword evidence="2" id="KW-1133">Transmembrane helix</keyword>
<dbReference type="EMBL" id="MU853605">
    <property type="protein sequence ID" value="KAK4141851.1"/>
    <property type="molecule type" value="Genomic_DNA"/>
</dbReference>
<name>A0AAN6UZX8_9PEZI</name>
<evidence type="ECO:0000313" key="4">
    <source>
        <dbReference type="Proteomes" id="UP001302676"/>
    </source>
</evidence>
<dbReference type="Proteomes" id="UP001302676">
    <property type="component" value="Unassembled WGS sequence"/>
</dbReference>
<accession>A0AAN6UZX8</accession>
<feature type="transmembrane region" description="Helical" evidence="2">
    <location>
        <begin position="218"/>
        <end position="238"/>
    </location>
</feature>
<proteinExistence type="predicted"/>
<evidence type="ECO:0000313" key="3">
    <source>
        <dbReference type="EMBL" id="KAK4141851.1"/>
    </source>
</evidence>
<feature type="compositionally biased region" description="Polar residues" evidence="1">
    <location>
        <begin position="168"/>
        <end position="185"/>
    </location>
</feature>
<dbReference type="GeneID" id="87814456"/>
<feature type="compositionally biased region" description="Polar residues" evidence="1">
    <location>
        <begin position="133"/>
        <end position="145"/>
    </location>
</feature>
<dbReference type="RefSeq" id="XP_062635222.1">
    <property type="nucleotide sequence ID" value="XM_062777843.1"/>
</dbReference>
<keyword evidence="4" id="KW-1185">Reference proteome</keyword>
<reference evidence="3" key="1">
    <citation type="journal article" date="2023" name="Mol. Phylogenet. Evol.">
        <title>Genome-scale phylogeny and comparative genomics of the fungal order Sordariales.</title>
        <authorList>
            <person name="Hensen N."/>
            <person name="Bonometti L."/>
            <person name="Westerberg I."/>
            <person name="Brannstrom I.O."/>
            <person name="Guillou S."/>
            <person name="Cros-Aarteil S."/>
            <person name="Calhoun S."/>
            <person name="Haridas S."/>
            <person name="Kuo A."/>
            <person name="Mondo S."/>
            <person name="Pangilinan J."/>
            <person name="Riley R."/>
            <person name="LaButti K."/>
            <person name="Andreopoulos B."/>
            <person name="Lipzen A."/>
            <person name="Chen C."/>
            <person name="Yan M."/>
            <person name="Daum C."/>
            <person name="Ng V."/>
            <person name="Clum A."/>
            <person name="Steindorff A."/>
            <person name="Ohm R.A."/>
            <person name="Martin F."/>
            <person name="Silar P."/>
            <person name="Natvig D.O."/>
            <person name="Lalanne C."/>
            <person name="Gautier V."/>
            <person name="Ament-Velasquez S.L."/>
            <person name="Kruys A."/>
            <person name="Hutchinson M.I."/>
            <person name="Powell A.J."/>
            <person name="Barry K."/>
            <person name="Miller A.N."/>
            <person name="Grigoriev I.V."/>
            <person name="Debuchy R."/>
            <person name="Gladieux P."/>
            <person name="Hiltunen Thoren M."/>
            <person name="Johannesson H."/>
        </authorList>
    </citation>
    <scope>NUCLEOTIDE SEQUENCE</scope>
    <source>
        <strain evidence="3">CBS 141.50</strain>
    </source>
</reference>
<feature type="region of interest" description="Disordered" evidence="1">
    <location>
        <begin position="44"/>
        <end position="188"/>
    </location>
</feature>
<gene>
    <name evidence="3" type="ORF">C8A04DRAFT_13760</name>
</gene>
<dbReference type="AlphaFoldDB" id="A0AAN6UZX8"/>
<evidence type="ECO:0000256" key="1">
    <source>
        <dbReference type="SAM" id="MobiDB-lite"/>
    </source>
</evidence>
<evidence type="ECO:0000256" key="2">
    <source>
        <dbReference type="SAM" id="Phobius"/>
    </source>
</evidence>
<keyword evidence="2" id="KW-0472">Membrane</keyword>
<sequence length="604" mass="66760">MARTTRSSAKRDIQPESSWRMVEGGENDSFDTSILNDEEIFIPSSGSQAFGSQPIGSQSFSIGGSQPWSIGGSQDDNIENFLSKAEEDEQVLLRTPFRPSVPKSVRQSSRDNLRRPFSPEPQFYMPKIDIDSPRNSVSESSTTVRPTDPPQTSPKLRRRQVGVPESPVSKQTKKSTAARQPTLDNEASGAPLSAGIFGALGWVLEVVGMALRYAQKPLAVLLSLYITFGGIIMLQNMASKSITTSLSPICRIPGASLIDLPFCPDSKPSGNKKKGGKGGSAPVQFDSLMDAQDNFQRVAEMAADGMSLPMEMKRSESSIRDLRTVVRHSSLISKEELILEFDGFIDTAQAATSSLQRFNTRVSSTVDWVISITRWTSRNLEPFSQELGPDGDHGGRSTGRVAGYLGAWTDWFFSPFQPTLLSEQYLLNRYIEHTELVSDKVGQLISEARAVLHTLTRAEEHLDAVYSFVTRTHKTVQGRKDDILWTLWTLVGANNRRLANYNGQLALLRQVEGQRTRAVRLVNELVLELEKIQASLGDLKERVSEVGLVQAQAEVPLSVHIETINMGVERLEAARSRIRSIEDERIQEVLARGGRGGEDRLIDA</sequence>
<reference evidence="3" key="2">
    <citation type="submission" date="2023-05" db="EMBL/GenBank/DDBJ databases">
        <authorList>
            <consortium name="Lawrence Berkeley National Laboratory"/>
            <person name="Steindorff A."/>
            <person name="Hensen N."/>
            <person name="Bonometti L."/>
            <person name="Westerberg I."/>
            <person name="Brannstrom I.O."/>
            <person name="Guillou S."/>
            <person name="Cros-Aarteil S."/>
            <person name="Calhoun S."/>
            <person name="Haridas S."/>
            <person name="Kuo A."/>
            <person name="Mondo S."/>
            <person name="Pangilinan J."/>
            <person name="Riley R."/>
            <person name="Labutti K."/>
            <person name="Andreopoulos B."/>
            <person name="Lipzen A."/>
            <person name="Chen C."/>
            <person name="Yanf M."/>
            <person name="Daum C."/>
            <person name="Ng V."/>
            <person name="Clum A."/>
            <person name="Ohm R."/>
            <person name="Martin F."/>
            <person name="Silar P."/>
            <person name="Natvig D."/>
            <person name="Lalanne C."/>
            <person name="Gautier V."/>
            <person name="Ament-Velasquez S.L."/>
            <person name="Kruys A."/>
            <person name="Hutchinson M.I."/>
            <person name="Powell A.J."/>
            <person name="Barry K."/>
            <person name="Miller A.N."/>
            <person name="Grigoriev I.V."/>
            <person name="Debuchy R."/>
            <person name="Gladieux P."/>
            <person name="Thoren M.H."/>
            <person name="Johannesson H."/>
        </authorList>
    </citation>
    <scope>NUCLEOTIDE SEQUENCE</scope>
    <source>
        <strain evidence="3">CBS 141.50</strain>
    </source>
</reference>
<organism evidence="3 4">
    <name type="scientific">Dichotomopilus funicola</name>
    <dbReference type="NCBI Taxonomy" id="1934379"/>
    <lineage>
        <taxon>Eukaryota</taxon>
        <taxon>Fungi</taxon>
        <taxon>Dikarya</taxon>
        <taxon>Ascomycota</taxon>
        <taxon>Pezizomycotina</taxon>
        <taxon>Sordariomycetes</taxon>
        <taxon>Sordariomycetidae</taxon>
        <taxon>Sordariales</taxon>
        <taxon>Chaetomiaceae</taxon>
        <taxon>Dichotomopilus</taxon>
    </lineage>
</organism>
<comment type="caution">
    <text evidence="3">The sequence shown here is derived from an EMBL/GenBank/DDBJ whole genome shotgun (WGS) entry which is preliminary data.</text>
</comment>
<keyword evidence="2" id="KW-0812">Transmembrane</keyword>
<protein>
    <submittedName>
        <fullName evidence="3">Uncharacterized protein</fullName>
    </submittedName>
</protein>
<feature type="compositionally biased region" description="Low complexity" evidence="1">
    <location>
        <begin position="50"/>
        <end position="67"/>
    </location>
</feature>
<feature type="region of interest" description="Disordered" evidence="1">
    <location>
        <begin position="1"/>
        <end position="32"/>
    </location>
</feature>